<protein>
    <recommendedName>
        <fullName evidence="3">DUF4351 domain-containing protein</fullName>
    </recommendedName>
</protein>
<name>A0A173SIX8_ANAHA</name>
<dbReference type="EMBL" id="CYXT01000007">
    <property type="protein sequence ID" value="CUM89629.1"/>
    <property type="molecule type" value="Genomic_DNA"/>
</dbReference>
<organism evidence="1 2">
    <name type="scientific">Anaerostipes hadrus</name>
    <dbReference type="NCBI Taxonomy" id="649756"/>
    <lineage>
        <taxon>Bacteria</taxon>
        <taxon>Bacillati</taxon>
        <taxon>Bacillota</taxon>
        <taxon>Clostridia</taxon>
        <taxon>Lachnospirales</taxon>
        <taxon>Lachnospiraceae</taxon>
        <taxon>Anaerostipes</taxon>
    </lineage>
</organism>
<proteinExistence type="predicted"/>
<sequence length="84" mass="9984">MCKALEELEERGRQEGRLEGRLQGQIENKLKLIVKKIHKNKSFDQIVDELEEDADVVQPLYDFVLKHIDWGEDEMVQKYLENIE</sequence>
<dbReference type="AlphaFoldDB" id="A0A173SIX8"/>
<reference evidence="1 2" key="1">
    <citation type="submission" date="2015-09" db="EMBL/GenBank/DDBJ databases">
        <authorList>
            <consortium name="Pathogen Informatics"/>
        </authorList>
    </citation>
    <scope>NUCLEOTIDE SEQUENCE [LARGE SCALE GENOMIC DNA]</scope>
    <source>
        <strain evidence="1 2">2789STDY5608868</strain>
    </source>
</reference>
<accession>A0A173SIX8</accession>
<gene>
    <name evidence="1" type="ORF">ERS852425_01311</name>
</gene>
<dbReference type="Proteomes" id="UP000095598">
    <property type="component" value="Unassembled WGS sequence"/>
</dbReference>
<evidence type="ECO:0008006" key="3">
    <source>
        <dbReference type="Google" id="ProtNLM"/>
    </source>
</evidence>
<evidence type="ECO:0000313" key="2">
    <source>
        <dbReference type="Proteomes" id="UP000095598"/>
    </source>
</evidence>
<dbReference type="RefSeq" id="WP_055258366.1">
    <property type="nucleotide sequence ID" value="NZ_CYXT01000007.1"/>
</dbReference>
<evidence type="ECO:0000313" key="1">
    <source>
        <dbReference type="EMBL" id="CUM89629.1"/>
    </source>
</evidence>